<protein>
    <submittedName>
        <fullName evidence="1">Caffeic acid 3-O-methyltransferase-like</fullName>
    </submittedName>
</protein>
<name>A0A5B6VHV7_9ROSI</name>
<reference evidence="2" key="1">
    <citation type="journal article" date="2019" name="Plant Biotechnol. J.">
        <title>Genome sequencing of the Australian wild diploid species Gossypium australe highlights disease resistance and delayed gland morphogenesis.</title>
        <authorList>
            <person name="Cai Y."/>
            <person name="Cai X."/>
            <person name="Wang Q."/>
            <person name="Wang P."/>
            <person name="Zhang Y."/>
            <person name="Cai C."/>
            <person name="Xu Y."/>
            <person name="Wang K."/>
            <person name="Zhou Z."/>
            <person name="Wang C."/>
            <person name="Geng S."/>
            <person name="Li B."/>
            <person name="Dong Q."/>
            <person name="Hou Y."/>
            <person name="Wang H."/>
            <person name="Ai P."/>
            <person name="Liu Z."/>
            <person name="Yi F."/>
            <person name="Sun M."/>
            <person name="An G."/>
            <person name="Cheng J."/>
            <person name="Zhang Y."/>
            <person name="Shi Q."/>
            <person name="Xie Y."/>
            <person name="Shi X."/>
            <person name="Chang Y."/>
            <person name="Huang F."/>
            <person name="Chen Y."/>
            <person name="Hong S."/>
            <person name="Mi L."/>
            <person name="Sun Q."/>
            <person name="Zhang L."/>
            <person name="Zhou B."/>
            <person name="Peng R."/>
            <person name="Zhang X."/>
            <person name="Liu F."/>
        </authorList>
    </citation>
    <scope>NUCLEOTIDE SEQUENCE [LARGE SCALE GENOMIC DNA]</scope>
    <source>
        <strain evidence="2">cv. PA1801</strain>
    </source>
</reference>
<dbReference type="AlphaFoldDB" id="A0A5B6VHV7"/>
<dbReference type="GO" id="GO:0032259">
    <property type="term" value="P:methylation"/>
    <property type="evidence" value="ECO:0007669"/>
    <property type="project" value="UniProtKB-KW"/>
</dbReference>
<dbReference type="Gene3D" id="1.10.10.10">
    <property type="entry name" value="Winged helix-like DNA-binding domain superfamily/Winged helix DNA-binding domain"/>
    <property type="match status" value="1"/>
</dbReference>
<dbReference type="Proteomes" id="UP000325315">
    <property type="component" value="Unassembled WGS sequence"/>
</dbReference>
<gene>
    <name evidence="1" type="ORF">EPI10_014469</name>
</gene>
<keyword evidence="1" id="KW-0808">Transferase</keyword>
<dbReference type="OrthoDB" id="1606438at2759"/>
<keyword evidence="1" id="KW-0489">Methyltransferase</keyword>
<dbReference type="EMBL" id="SMMG02000006">
    <property type="protein sequence ID" value="KAA3468596.1"/>
    <property type="molecule type" value="Genomic_DNA"/>
</dbReference>
<proteinExistence type="predicted"/>
<accession>A0A5B6VHV7</accession>
<evidence type="ECO:0000313" key="2">
    <source>
        <dbReference type="Proteomes" id="UP000325315"/>
    </source>
</evidence>
<comment type="caution">
    <text evidence="1">The sequence shown here is derived from an EMBL/GenBank/DDBJ whole genome shotgun (WGS) entry which is preliminary data.</text>
</comment>
<sequence>MLGLLATHSIVTCNQITGQDGLTQRSYGLALLGKYFLQNEDGVPFSPLLLLHLEKHHSFELLTDDDDMSKYYYRTMSVYTSLILNQVLGTYKGFEGASQVVDAGALCRSYFHEGDKERTKQELETLAKQAGFSSLKIIRHACNHCVMEI</sequence>
<dbReference type="InterPro" id="IPR036388">
    <property type="entry name" value="WH-like_DNA-bd_sf"/>
</dbReference>
<organism evidence="1 2">
    <name type="scientific">Gossypium australe</name>
    <dbReference type="NCBI Taxonomy" id="47621"/>
    <lineage>
        <taxon>Eukaryota</taxon>
        <taxon>Viridiplantae</taxon>
        <taxon>Streptophyta</taxon>
        <taxon>Embryophyta</taxon>
        <taxon>Tracheophyta</taxon>
        <taxon>Spermatophyta</taxon>
        <taxon>Magnoliopsida</taxon>
        <taxon>eudicotyledons</taxon>
        <taxon>Gunneridae</taxon>
        <taxon>Pentapetalae</taxon>
        <taxon>rosids</taxon>
        <taxon>malvids</taxon>
        <taxon>Malvales</taxon>
        <taxon>Malvaceae</taxon>
        <taxon>Malvoideae</taxon>
        <taxon>Gossypium</taxon>
    </lineage>
</organism>
<keyword evidence="2" id="KW-1185">Reference proteome</keyword>
<evidence type="ECO:0000313" key="1">
    <source>
        <dbReference type="EMBL" id="KAA3468596.1"/>
    </source>
</evidence>
<dbReference type="GO" id="GO:0008168">
    <property type="term" value="F:methyltransferase activity"/>
    <property type="evidence" value="ECO:0007669"/>
    <property type="project" value="UniProtKB-KW"/>
</dbReference>